<evidence type="ECO:0000313" key="3">
    <source>
        <dbReference type="Proteomes" id="UP001500443"/>
    </source>
</evidence>
<accession>A0ABN1ZYS5</accession>
<dbReference type="Proteomes" id="UP001500443">
    <property type="component" value="Unassembled WGS sequence"/>
</dbReference>
<dbReference type="Pfam" id="PF13302">
    <property type="entry name" value="Acetyltransf_3"/>
    <property type="match status" value="1"/>
</dbReference>
<dbReference type="RefSeq" id="WP_425582501.1">
    <property type="nucleotide sequence ID" value="NZ_BAAAPF010000409.1"/>
</dbReference>
<proteinExistence type="predicted"/>
<dbReference type="SUPFAM" id="SSF55729">
    <property type="entry name" value="Acyl-CoA N-acyltransferases (Nat)"/>
    <property type="match status" value="1"/>
</dbReference>
<keyword evidence="3" id="KW-1185">Reference proteome</keyword>
<evidence type="ECO:0000259" key="1">
    <source>
        <dbReference type="Pfam" id="PF13302"/>
    </source>
</evidence>
<comment type="caution">
    <text evidence="2">The sequence shown here is derived from an EMBL/GenBank/DDBJ whole genome shotgun (WGS) entry which is preliminary data.</text>
</comment>
<name>A0ABN1ZYS5_9ACTN</name>
<evidence type="ECO:0000313" key="2">
    <source>
        <dbReference type="EMBL" id="GAA1507430.1"/>
    </source>
</evidence>
<dbReference type="EMBL" id="BAAAPF010000409">
    <property type="protein sequence ID" value="GAA1507430.1"/>
    <property type="molecule type" value="Genomic_DNA"/>
</dbReference>
<feature type="domain" description="N-acetyltransferase" evidence="1">
    <location>
        <begin position="5"/>
        <end position="123"/>
    </location>
</feature>
<dbReference type="InterPro" id="IPR016181">
    <property type="entry name" value="Acyl_CoA_acyltransferase"/>
</dbReference>
<dbReference type="InterPro" id="IPR000182">
    <property type="entry name" value="GNAT_dom"/>
</dbReference>
<gene>
    <name evidence="2" type="ORF">GCM10009802_63170</name>
</gene>
<protein>
    <recommendedName>
        <fullName evidence="1">N-acetyltransferase domain-containing protein</fullName>
    </recommendedName>
</protein>
<organism evidence="2 3">
    <name type="scientific">Streptomyces synnematoformans</name>
    <dbReference type="NCBI Taxonomy" id="415721"/>
    <lineage>
        <taxon>Bacteria</taxon>
        <taxon>Bacillati</taxon>
        <taxon>Actinomycetota</taxon>
        <taxon>Actinomycetes</taxon>
        <taxon>Kitasatosporales</taxon>
        <taxon>Streptomycetaceae</taxon>
        <taxon>Streptomyces</taxon>
    </lineage>
</organism>
<dbReference type="Gene3D" id="3.40.630.30">
    <property type="match status" value="1"/>
</dbReference>
<reference evidence="3" key="1">
    <citation type="journal article" date="2019" name="Int. J. Syst. Evol. Microbiol.">
        <title>The Global Catalogue of Microorganisms (GCM) 10K type strain sequencing project: providing services to taxonomists for standard genome sequencing and annotation.</title>
        <authorList>
            <consortium name="The Broad Institute Genomics Platform"/>
            <consortium name="The Broad Institute Genome Sequencing Center for Infectious Disease"/>
            <person name="Wu L."/>
            <person name="Ma J."/>
        </authorList>
    </citation>
    <scope>NUCLEOTIDE SEQUENCE [LARGE SCALE GENOMIC DNA]</scope>
    <source>
        <strain evidence="3">JCM 15481</strain>
    </source>
</reference>
<sequence>MAGVLGDPALYEFTGGAPPSPGELRTRYARLAAGAPGGGTVWGNWVLRVRADGVLGGYVQTTIRDAIAEVAWVVGTPWQGRGLAGEAARGLVGRLARLPLRAVVAHVHPGHRASAAVAAAAGLVRTDLVHDGEAVWRLDLPGPAGPTTA</sequence>